<keyword evidence="2" id="KW-0815">Transposition</keyword>
<evidence type="ECO:0000259" key="6">
    <source>
        <dbReference type="Pfam" id="PF01609"/>
    </source>
</evidence>
<dbReference type="PANTHER" id="PTHR33258">
    <property type="entry name" value="TRANSPOSASE INSL FOR INSERTION SEQUENCE ELEMENT IS186A-RELATED"/>
    <property type="match status" value="1"/>
</dbReference>
<organism evidence="7 8">
    <name type="scientific">Scytonema hofmannii FACHB-248</name>
    <dbReference type="NCBI Taxonomy" id="1842502"/>
    <lineage>
        <taxon>Bacteria</taxon>
        <taxon>Bacillati</taxon>
        <taxon>Cyanobacteriota</taxon>
        <taxon>Cyanophyceae</taxon>
        <taxon>Nostocales</taxon>
        <taxon>Scytonemataceae</taxon>
        <taxon>Scytonema</taxon>
    </lineage>
</organism>
<keyword evidence="5" id="KW-1133">Transmembrane helix</keyword>
<feature type="transmembrane region" description="Helical" evidence="5">
    <location>
        <begin position="53"/>
        <end position="71"/>
    </location>
</feature>
<feature type="domain" description="Transposase IS4-like" evidence="6">
    <location>
        <begin position="147"/>
        <end position="335"/>
    </location>
</feature>
<keyword evidence="8" id="KW-1185">Reference proteome</keyword>
<dbReference type="InterPro" id="IPR047952">
    <property type="entry name" value="Transpos_IS4"/>
</dbReference>
<comment type="caution">
    <text evidence="7">The sequence shown here is derived from an EMBL/GenBank/DDBJ whole genome shotgun (WGS) entry which is preliminary data.</text>
</comment>
<evidence type="ECO:0000313" key="8">
    <source>
        <dbReference type="Proteomes" id="UP000660380"/>
    </source>
</evidence>
<evidence type="ECO:0000256" key="1">
    <source>
        <dbReference type="ARBA" id="ARBA00010075"/>
    </source>
</evidence>
<dbReference type="InterPro" id="IPR012337">
    <property type="entry name" value="RNaseH-like_sf"/>
</dbReference>
<dbReference type="SUPFAM" id="SSF53098">
    <property type="entry name" value="Ribonuclease H-like"/>
    <property type="match status" value="1"/>
</dbReference>
<gene>
    <name evidence="7" type="ORF">H6G81_10760</name>
</gene>
<evidence type="ECO:0000256" key="4">
    <source>
        <dbReference type="ARBA" id="ARBA00023172"/>
    </source>
</evidence>
<reference evidence="7 8" key="1">
    <citation type="journal article" date="2020" name="ISME J.">
        <title>Comparative genomics reveals insights into cyanobacterial evolution and habitat adaptation.</title>
        <authorList>
            <person name="Chen M.Y."/>
            <person name="Teng W.K."/>
            <person name="Zhao L."/>
            <person name="Hu C.X."/>
            <person name="Zhou Y.K."/>
            <person name="Han B.P."/>
            <person name="Song L.R."/>
            <person name="Shu W.S."/>
        </authorList>
    </citation>
    <scope>NUCLEOTIDE SEQUENCE [LARGE SCALE GENOMIC DNA]</scope>
    <source>
        <strain evidence="7 8">FACHB-248</strain>
    </source>
</reference>
<proteinExistence type="inferred from homology"/>
<dbReference type="PANTHER" id="PTHR33258:SF1">
    <property type="entry name" value="TRANSPOSASE INSL FOR INSERTION SEQUENCE ELEMENT IS186A-RELATED"/>
    <property type="match status" value="1"/>
</dbReference>
<keyword evidence="4" id="KW-0233">DNA recombination</keyword>
<comment type="similarity">
    <text evidence="1">Belongs to the transposase 11 family.</text>
</comment>
<name>A0ABR8GNT6_9CYAN</name>
<keyword evidence="3" id="KW-0238">DNA-binding</keyword>
<dbReference type="EMBL" id="JACJTA010000017">
    <property type="protein sequence ID" value="MBD2604998.1"/>
    <property type="molecule type" value="Genomic_DNA"/>
</dbReference>
<evidence type="ECO:0000313" key="7">
    <source>
        <dbReference type="EMBL" id="MBD2604998.1"/>
    </source>
</evidence>
<sequence length="442" mass="50943">MSKKTKRNPDHVKRYNTPTINNEVISQQLEALLTPAIAAQKKYYKQLGLRDRIINLSLMVAAVLTLLWRQVPSVQELNRLLARENLLWCRATKIAQQSLAERFLVFPAELFERVFKDLLPQLQHNWQQRTQRSLPDSIKFARRNFEQIWVADGTTLEALFRKLKSLEDLKTGHLAGKICTVIDLVTRLPIEIWFHTNPSASDTNFEAVLLNLLTAKTLILLDRGFYHFLFFERLINQNIHFITRLKAKASIKVLKIFTYDHSVKDQLIQLGNGRGGAPILTLRWVQIRVGEATYSYITSVLDPNVLPPYVVADLYRRRWRIEEAFHTVKRLLGLSYLWTGSINGIKLQVWATWLFYAVLVDLGDAIADELSLPFDRISLEMIYRGLYHFSVSYAQGKATDPVKYFTAKENQDLGVVKALRKPVPKLDLSPFPLPPLTTVQFS</sequence>
<dbReference type="Proteomes" id="UP000660380">
    <property type="component" value="Unassembled WGS sequence"/>
</dbReference>
<keyword evidence="5" id="KW-0812">Transmembrane</keyword>
<protein>
    <submittedName>
        <fullName evidence="7">IS4 family transposase</fullName>
    </submittedName>
</protein>
<evidence type="ECO:0000256" key="5">
    <source>
        <dbReference type="SAM" id="Phobius"/>
    </source>
</evidence>
<evidence type="ECO:0000256" key="2">
    <source>
        <dbReference type="ARBA" id="ARBA00022578"/>
    </source>
</evidence>
<evidence type="ECO:0000256" key="3">
    <source>
        <dbReference type="ARBA" id="ARBA00023125"/>
    </source>
</evidence>
<dbReference type="Pfam" id="PF01609">
    <property type="entry name" value="DDE_Tnp_1"/>
    <property type="match status" value="1"/>
</dbReference>
<dbReference type="NCBIfam" id="NF033592">
    <property type="entry name" value="transpos_IS4_1"/>
    <property type="match status" value="1"/>
</dbReference>
<dbReference type="RefSeq" id="WP_038298207.1">
    <property type="nucleotide sequence ID" value="NZ_JACJTA010000017.1"/>
</dbReference>
<dbReference type="InterPro" id="IPR002559">
    <property type="entry name" value="Transposase_11"/>
</dbReference>
<keyword evidence="5" id="KW-0472">Membrane</keyword>
<accession>A0ABR8GNT6</accession>